<gene>
    <name evidence="2" type="ORF">DSF98_22070</name>
</gene>
<feature type="region of interest" description="Disordered" evidence="1">
    <location>
        <begin position="1"/>
        <end position="28"/>
    </location>
</feature>
<dbReference type="EMBL" id="AAACIV010000027">
    <property type="protein sequence ID" value="EAA7255319.1"/>
    <property type="molecule type" value="Genomic_DNA"/>
</dbReference>
<proteinExistence type="predicted"/>
<reference evidence="2" key="1">
    <citation type="submission" date="2018-07" db="EMBL/GenBank/DDBJ databases">
        <authorList>
            <person name="Ashton P.M."/>
            <person name="Dallman T."/>
            <person name="Nair S."/>
            <person name="De Pinna E."/>
            <person name="Peters T."/>
            <person name="Grant K."/>
        </authorList>
    </citation>
    <scope>NUCLEOTIDE SEQUENCE [LARGE SCALE GENOMIC DNA]</scope>
    <source>
        <strain evidence="2">440016</strain>
    </source>
</reference>
<sequence>MVGKVLFNGRIHSPRLPQRTQNSGETGHLRNRIIRIRKGIQNIFHRPGAINPQEKTVDAPRKEERSVNQHASAKQQHEYAIQPSGVSDISRSIKENYSSGRGDLLYGLCRERNKIIRQIYPDGIKDASIQCIDSINSVKNDCARSIVYSKGSVRDEYTAFREQHNSFEDVDAYVHTMLQQDAIGKKDPKYNVRERFEDFYKLRKKIINERGKIDDDLRPQLYEELYNIFKRGCKAGIMSATLDSSKHHIHFSLDGIDMNSVITKNNAYTESGLPSITGSELRCAYRLRDQLKDKLHFYENGLEVSAPWEKNPELWRKYIPKGAQKKDPPGM</sequence>
<feature type="compositionally biased region" description="Basic and acidic residues" evidence="1">
    <location>
        <begin position="55"/>
        <end position="67"/>
    </location>
</feature>
<evidence type="ECO:0000313" key="2">
    <source>
        <dbReference type="EMBL" id="EAA7255319.1"/>
    </source>
</evidence>
<accession>A0A3V2NZE6</accession>
<organism evidence="2">
    <name type="scientific">Salmonella enterica I</name>
    <dbReference type="NCBI Taxonomy" id="59201"/>
    <lineage>
        <taxon>Bacteria</taxon>
        <taxon>Pseudomonadati</taxon>
        <taxon>Pseudomonadota</taxon>
        <taxon>Gammaproteobacteria</taxon>
        <taxon>Enterobacterales</taxon>
        <taxon>Enterobacteriaceae</taxon>
        <taxon>Salmonella</taxon>
    </lineage>
</organism>
<dbReference type="AlphaFoldDB" id="A0A3V2NZE6"/>
<comment type="caution">
    <text evidence="2">The sequence shown here is derived from an EMBL/GenBank/DDBJ whole genome shotgun (WGS) entry which is preliminary data.</text>
</comment>
<name>A0A3V2NZE6_SALET</name>
<feature type="region of interest" description="Disordered" evidence="1">
    <location>
        <begin position="48"/>
        <end position="85"/>
    </location>
</feature>
<dbReference type="Proteomes" id="UP000839682">
    <property type="component" value="Unassembled WGS sequence"/>
</dbReference>
<evidence type="ECO:0000256" key="1">
    <source>
        <dbReference type="SAM" id="MobiDB-lite"/>
    </source>
</evidence>
<protein>
    <submittedName>
        <fullName evidence="2">Uncharacterized protein</fullName>
    </submittedName>
</protein>